<dbReference type="InterPro" id="IPR038770">
    <property type="entry name" value="Na+/solute_symporter_sf"/>
</dbReference>
<feature type="transmembrane region" description="Helical" evidence="5">
    <location>
        <begin position="12"/>
        <end position="30"/>
    </location>
</feature>
<dbReference type="GO" id="GO:0016020">
    <property type="term" value="C:membrane"/>
    <property type="evidence" value="ECO:0007669"/>
    <property type="project" value="UniProtKB-SubCell"/>
</dbReference>
<dbReference type="OrthoDB" id="9806785at2"/>
<dbReference type="Proteomes" id="UP000239663">
    <property type="component" value="Unassembled WGS sequence"/>
</dbReference>
<feature type="transmembrane region" description="Helical" evidence="5">
    <location>
        <begin position="98"/>
        <end position="121"/>
    </location>
</feature>
<dbReference type="AlphaFoldDB" id="A0A2S7MYF0"/>
<dbReference type="InterPro" id="IPR004710">
    <property type="entry name" value="Bilac:Na_transpt"/>
</dbReference>
<dbReference type="EMBL" id="PKOZ01000007">
    <property type="protein sequence ID" value="PQD94783.1"/>
    <property type="molecule type" value="Genomic_DNA"/>
</dbReference>
<protein>
    <submittedName>
        <fullName evidence="6">Sodium transporter</fullName>
    </submittedName>
</protein>
<sequence>MKIFEVISTYAGKYFAVLVILTAVVAYLLPSPFLGFGSYITILLGIVMFGMGLTLKAADFKMVITHPIPVIIGLIAQFTIMPIAAFGVAYLLQLPPALAAGLVLLGSVPGGTASNVMVYLAKGNVPLSITMTSCSTLLAPIMTPFLLLIFAGQWMPVDAVAMFMSIIQVIIIPIVLGLAVSKLLPNVVEKSLNIIPLISVLAIMIIISAIVAGNRENIASAGLLIFLAVFLHNSFGLIFGYLAAKLLKLSVQDRRAISIEVGMQNSGLGVSLAKVHFADPMTALPSAFAAVWHNISGPIIASYWATRLDNEEKATNREDEAQPATIRR</sequence>
<keyword evidence="7" id="KW-1185">Reference proteome</keyword>
<evidence type="ECO:0000256" key="4">
    <source>
        <dbReference type="ARBA" id="ARBA00023136"/>
    </source>
</evidence>
<organism evidence="6 7">
    <name type="scientific">Pradoshia eiseniae</name>
    <dbReference type="NCBI Taxonomy" id="2064768"/>
    <lineage>
        <taxon>Bacteria</taxon>
        <taxon>Bacillati</taxon>
        <taxon>Bacillota</taxon>
        <taxon>Bacilli</taxon>
        <taxon>Bacillales</taxon>
        <taxon>Bacillaceae</taxon>
        <taxon>Pradoshia</taxon>
    </lineage>
</organism>
<feature type="transmembrane region" description="Helical" evidence="5">
    <location>
        <begin position="70"/>
        <end position="92"/>
    </location>
</feature>
<evidence type="ECO:0000256" key="3">
    <source>
        <dbReference type="ARBA" id="ARBA00022989"/>
    </source>
</evidence>
<evidence type="ECO:0000313" key="7">
    <source>
        <dbReference type="Proteomes" id="UP000239663"/>
    </source>
</evidence>
<dbReference type="RefSeq" id="WP_104849858.1">
    <property type="nucleotide sequence ID" value="NZ_PKOZ01000007.1"/>
</dbReference>
<dbReference type="InterPro" id="IPR002657">
    <property type="entry name" value="BilAc:Na_symport/Acr3"/>
</dbReference>
<accession>A0A2S7MYF0</accession>
<name>A0A2S7MYF0_9BACI</name>
<feature type="transmembrane region" description="Helical" evidence="5">
    <location>
        <begin position="192"/>
        <end position="212"/>
    </location>
</feature>
<comment type="subcellular location">
    <subcellularLocation>
        <location evidence="1">Membrane</location>
        <topology evidence="1">Multi-pass membrane protein</topology>
    </subcellularLocation>
</comment>
<evidence type="ECO:0000256" key="1">
    <source>
        <dbReference type="ARBA" id="ARBA00004141"/>
    </source>
</evidence>
<reference evidence="6 7" key="1">
    <citation type="submission" date="2017-12" db="EMBL/GenBank/DDBJ databases">
        <title>Taxonomic description and draft genome of Pradoshia cofamensis Gen. nov., sp. nov., a thermotolerant bacillale isolated from anterior gut of earthworm Eisenia fetida.</title>
        <authorList>
            <person name="Saha T."/>
            <person name="Chakraborty R."/>
        </authorList>
    </citation>
    <scope>NUCLEOTIDE SEQUENCE [LARGE SCALE GENOMIC DNA]</scope>
    <source>
        <strain evidence="6 7">EAG3</strain>
    </source>
</reference>
<keyword evidence="3 5" id="KW-1133">Transmembrane helix</keyword>
<dbReference type="Gene3D" id="1.20.1530.20">
    <property type="match status" value="1"/>
</dbReference>
<dbReference type="Pfam" id="PF01758">
    <property type="entry name" value="SBF"/>
    <property type="match status" value="1"/>
</dbReference>
<evidence type="ECO:0000313" key="6">
    <source>
        <dbReference type="EMBL" id="PQD94783.1"/>
    </source>
</evidence>
<feature type="transmembrane region" description="Helical" evidence="5">
    <location>
        <begin position="133"/>
        <end position="154"/>
    </location>
</feature>
<keyword evidence="2 5" id="KW-0812">Transmembrane</keyword>
<evidence type="ECO:0000256" key="5">
    <source>
        <dbReference type="SAM" id="Phobius"/>
    </source>
</evidence>
<evidence type="ECO:0000256" key="2">
    <source>
        <dbReference type="ARBA" id="ARBA00022692"/>
    </source>
</evidence>
<feature type="transmembrane region" description="Helical" evidence="5">
    <location>
        <begin position="160"/>
        <end position="180"/>
    </location>
</feature>
<dbReference type="PANTHER" id="PTHR10361:SF28">
    <property type="entry name" value="P3 PROTEIN-RELATED"/>
    <property type="match status" value="1"/>
</dbReference>
<feature type="transmembrane region" description="Helical" evidence="5">
    <location>
        <begin position="36"/>
        <end position="58"/>
    </location>
</feature>
<dbReference type="PANTHER" id="PTHR10361">
    <property type="entry name" value="SODIUM-BILE ACID COTRANSPORTER"/>
    <property type="match status" value="1"/>
</dbReference>
<gene>
    <name evidence="6" type="ORF">CYL18_12515</name>
</gene>
<comment type="caution">
    <text evidence="6">The sequence shown here is derived from an EMBL/GenBank/DDBJ whole genome shotgun (WGS) entry which is preliminary data.</text>
</comment>
<proteinExistence type="predicted"/>
<keyword evidence="4 5" id="KW-0472">Membrane</keyword>
<feature type="transmembrane region" description="Helical" evidence="5">
    <location>
        <begin position="218"/>
        <end position="244"/>
    </location>
</feature>